<keyword evidence="2" id="KW-0808">Transferase</keyword>
<evidence type="ECO:0000259" key="1">
    <source>
        <dbReference type="PROSITE" id="PS51186"/>
    </source>
</evidence>
<feature type="domain" description="N-acetyltransferase" evidence="1">
    <location>
        <begin position="8"/>
        <end position="172"/>
    </location>
</feature>
<dbReference type="Gene3D" id="3.40.630.30">
    <property type="match status" value="1"/>
</dbReference>
<dbReference type="SUPFAM" id="SSF55729">
    <property type="entry name" value="Acyl-CoA N-acyltransferases (Nat)"/>
    <property type="match status" value="1"/>
</dbReference>
<dbReference type="InterPro" id="IPR016181">
    <property type="entry name" value="Acyl_CoA_acyltransferase"/>
</dbReference>
<evidence type="ECO:0000313" key="3">
    <source>
        <dbReference type="Proteomes" id="UP000192468"/>
    </source>
</evidence>
<dbReference type="InterPro" id="IPR000182">
    <property type="entry name" value="GNAT_dom"/>
</dbReference>
<gene>
    <name evidence="2" type="ORF">SAMN02745134_00058</name>
</gene>
<dbReference type="CDD" id="cd04301">
    <property type="entry name" value="NAT_SF"/>
    <property type="match status" value="1"/>
</dbReference>
<organism evidence="2 3">
    <name type="scientific">Clostridium acidisoli DSM 12555</name>
    <dbReference type="NCBI Taxonomy" id="1121291"/>
    <lineage>
        <taxon>Bacteria</taxon>
        <taxon>Bacillati</taxon>
        <taxon>Bacillota</taxon>
        <taxon>Clostridia</taxon>
        <taxon>Eubacteriales</taxon>
        <taxon>Clostridiaceae</taxon>
        <taxon>Clostridium</taxon>
    </lineage>
</organism>
<dbReference type="Pfam" id="PF13302">
    <property type="entry name" value="Acetyltransf_3"/>
    <property type="match status" value="1"/>
</dbReference>
<dbReference type="Proteomes" id="UP000192468">
    <property type="component" value="Unassembled WGS sequence"/>
</dbReference>
<dbReference type="GO" id="GO:0016747">
    <property type="term" value="F:acyltransferase activity, transferring groups other than amino-acyl groups"/>
    <property type="evidence" value="ECO:0007669"/>
    <property type="project" value="InterPro"/>
</dbReference>
<protein>
    <submittedName>
        <fullName evidence="2">Predicted acetyltransferase</fullName>
    </submittedName>
</protein>
<dbReference type="PANTHER" id="PTHR39173:SF1">
    <property type="entry name" value="ACETYLTRANSFERASE"/>
    <property type="match status" value="1"/>
</dbReference>
<dbReference type="PANTHER" id="PTHR39173">
    <property type="entry name" value="ACETYLTRANSFERASE"/>
    <property type="match status" value="1"/>
</dbReference>
<accession>A0A1W1WXJ4</accession>
<dbReference type="PROSITE" id="PS51186">
    <property type="entry name" value="GNAT"/>
    <property type="match status" value="1"/>
</dbReference>
<dbReference type="STRING" id="1121291.SAMN02745134_00058"/>
<dbReference type="AlphaFoldDB" id="A0A1W1WXJ4"/>
<dbReference type="RefSeq" id="WP_084113285.1">
    <property type="nucleotide sequence ID" value="NZ_FWXH01000002.1"/>
</dbReference>
<dbReference type="EMBL" id="FWXH01000002">
    <property type="protein sequence ID" value="SMC16364.1"/>
    <property type="molecule type" value="Genomic_DNA"/>
</dbReference>
<name>A0A1W1WXJ4_9CLOT</name>
<reference evidence="2 3" key="1">
    <citation type="submission" date="2017-04" db="EMBL/GenBank/DDBJ databases">
        <authorList>
            <person name="Afonso C.L."/>
            <person name="Miller P.J."/>
            <person name="Scott M.A."/>
            <person name="Spackman E."/>
            <person name="Goraichik I."/>
            <person name="Dimitrov K.M."/>
            <person name="Suarez D.L."/>
            <person name="Swayne D.E."/>
        </authorList>
    </citation>
    <scope>NUCLEOTIDE SEQUENCE [LARGE SCALE GENOMIC DNA]</scope>
    <source>
        <strain evidence="2 3">DSM 12555</strain>
    </source>
</reference>
<sequence>MKFLRPAIEYKQQILEYKNEFIENGDSLDGTSYLAKYDVCEEWIKFVLDNEKESTKHTEVTANVFLAIREEDNKLVGMINIRHTLNEYLYNYGGHIGYSVRKNERRKGYAKEMLKIALEECRKLAMEKVLLTCDADNIASARTILSCGGILENEVKAPNDAILTQRYWITLKNKLVL</sequence>
<proteinExistence type="predicted"/>
<keyword evidence="3" id="KW-1185">Reference proteome</keyword>
<evidence type="ECO:0000313" key="2">
    <source>
        <dbReference type="EMBL" id="SMC16364.1"/>
    </source>
</evidence>
<dbReference type="OrthoDB" id="9797989at2"/>